<dbReference type="Gene3D" id="3.30.565.10">
    <property type="entry name" value="Histidine kinase-like ATPase, C-terminal domain"/>
    <property type="match status" value="1"/>
</dbReference>
<dbReference type="CDD" id="cd00082">
    <property type="entry name" value="HisKA"/>
    <property type="match status" value="1"/>
</dbReference>
<organism evidence="17 18">
    <name type="scientific">Paenibacillus rhizosphaerae</name>
    <dbReference type="NCBI Taxonomy" id="297318"/>
    <lineage>
        <taxon>Bacteria</taxon>
        <taxon>Bacillati</taxon>
        <taxon>Bacillota</taxon>
        <taxon>Bacilli</taxon>
        <taxon>Bacillales</taxon>
        <taxon>Paenibacillaceae</taxon>
        <taxon>Paenibacillus</taxon>
    </lineage>
</organism>
<evidence type="ECO:0000256" key="12">
    <source>
        <dbReference type="ARBA" id="ARBA00023012"/>
    </source>
</evidence>
<dbReference type="InterPro" id="IPR005467">
    <property type="entry name" value="His_kinase_dom"/>
</dbReference>
<dbReference type="Gene3D" id="6.10.340.10">
    <property type="match status" value="2"/>
</dbReference>
<dbReference type="GO" id="GO:0005886">
    <property type="term" value="C:plasma membrane"/>
    <property type="evidence" value="ECO:0007669"/>
    <property type="project" value="UniProtKB-SubCell"/>
</dbReference>
<name>A0A1R1E1A9_9BACL</name>
<keyword evidence="8" id="KW-0547">Nucleotide-binding</keyword>
<dbReference type="Pfam" id="PF00512">
    <property type="entry name" value="HisKA"/>
    <property type="match status" value="1"/>
</dbReference>
<dbReference type="FunFam" id="1.10.287.130:FF:000008">
    <property type="entry name" value="Two-component sensor histidine kinase"/>
    <property type="match status" value="1"/>
</dbReference>
<keyword evidence="6" id="KW-0808">Transferase</keyword>
<keyword evidence="4" id="KW-1003">Cell membrane</keyword>
<dbReference type="SMART" id="SM00387">
    <property type="entry name" value="HATPase_c"/>
    <property type="match status" value="1"/>
</dbReference>
<feature type="domain" description="HAMP" evidence="16">
    <location>
        <begin position="78"/>
        <end position="121"/>
    </location>
</feature>
<feature type="transmembrane region" description="Helical" evidence="14">
    <location>
        <begin position="12"/>
        <end position="35"/>
    </location>
</feature>
<feature type="domain" description="HAMP" evidence="16">
    <location>
        <begin position="123"/>
        <end position="175"/>
    </location>
</feature>
<dbReference type="PRINTS" id="PR00344">
    <property type="entry name" value="BCTRLSENSOR"/>
</dbReference>
<comment type="subcellular location">
    <subcellularLocation>
        <location evidence="2">Cell membrane</location>
        <topology evidence="2">Multi-pass membrane protein</topology>
    </subcellularLocation>
</comment>
<evidence type="ECO:0000259" key="16">
    <source>
        <dbReference type="PROSITE" id="PS50885"/>
    </source>
</evidence>
<evidence type="ECO:0000256" key="5">
    <source>
        <dbReference type="ARBA" id="ARBA00022553"/>
    </source>
</evidence>
<gene>
    <name evidence="17" type="ORF">BK138_33965</name>
</gene>
<keyword evidence="7 14" id="KW-0812">Transmembrane</keyword>
<evidence type="ECO:0000256" key="8">
    <source>
        <dbReference type="ARBA" id="ARBA00022741"/>
    </source>
</evidence>
<dbReference type="GO" id="GO:0005524">
    <property type="term" value="F:ATP binding"/>
    <property type="evidence" value="ECO:0007669"/>
    <property type="project" value="UniProtKB-KW"/>
</dbReference>
<evidence type="ECO:0000256" key="2">
    <source>
        <dbReference type="ARBA" id="ARBA00004651"/>
    </source>
</evidence>
<dbReference type="AlphaFoldDB" id="A0A1R1E1A9"/>
<proteinExistence type="predicted"/>
<evidence type="ECO:0000313" key="18">
    <source>
        <dbReference type="Proteomes" id="UP000187172"/>
    </source>
</evidence>
<dbReference type="SMART" id="SM00388">
    <property type="entry name" value="HisKA"/>
    <property type="match status" value="1"/>
</dbReference>
<dbReference type="SUPFAM" id="SSF55874">
    <property type="entry name" value="ATPase domain of HSP90 chaperone/DNA topoisomerase II/histidine kinase"/>
    <property type="match status" value="1"/>
</dbReference>
<keyword evidence="18" id="KW-1185">Reference proteome</keyword>
<reference evidence="17 18" key="1">
    <citation type="submission" date="2016-11" db="EMBL/GenBank/DDBJ databases">
        <title>Paenibacillus species isolates.</title>
        <authorList>
            <person name="Beno S.M."/>
        </authorList>
    </citation>
    <scope>NUCLEOTIDE SEQUENCE [LARGE SCALE GENOMIC DNA]</scope>
    <source>
        <strain evidence="17 18">FSL R5-0378</strain>
    </source>
</reference>
<dbReference type="CDD" id="cd06225">
    <property type="entry name" value="HAMP"/>
    <property type="match status" value="1"/>
</dbReference>
<evidence type="ECO:0000256" key="14">
    <source>
        <dbReference type="SAM" id="Phobius"/>
    </source>
</evidence>
<dbReference type="FunFam" id="3.30.565.10:FF:000013">
    <property type="entry name" value="Two-component sensor histidine kinase"/>
    <property type="match status" value="1"/>
</dbReference>
<keyword evidence="9 17" id="KW-0418">Kinase</keyword>
<evidence type="ECO:0000313" key="17">
    <source>
        <dbReference type="EMBL" id="OMF45595.1"/>
    </source>
</evidence>
<evidence type="ECO:0000256" key="3">
    <source>
        <dbReference type="ARBA" id="ARBA00012438"/>
    </source>
</evidence>
<dbReference type="EMBL" id="MRTP01000023">
    <property type="protein sequence ID" value="OMF45595.1"/>
    <property type="molecule type" value="Genomic_DNA"/>
</dbReference>
<evidence type="ECO:0000256" key="1">
    <source>
        <dbReference type="ARBA" id="ARBA00000085"/>
    </source>
</evidence>
<dbReference type="PANTHER" id="PTHR45528:SF1">
    <property type="entry name" value="SENSOR HISTIDINE KINASE CPXA"/>
    <property type="match status" value="1"/>
</dbReference>
<keyword evidence="12" id="KW-0902">Two-component regulatory system</keyword>
<dbReference type="Proteomes" id="UP000187172">
    <property type="component" value="Unassembled WGS sequence"/>
</dbReference>
<evidence type="ECO:0000256" key="11">
    <source>
        <dbReference type="ARBA" id="ARBA00022989"/>
    </source>
</evidence>
<comment type="caution">
    <text evidence="17">The sequence shown here is derived from an EMBL/GenBank/DDBJ whole genome shotgun (WGS) entry which is preliminary data.</text>
</comment>
<dbReference type="STRING" id="297318.BK138_33965"/>
<dbReference type="InterPro" id="IPR003594">
    <property type="entry name" value="HATPase_dom"/>
</dbReference>
<sequence>MTTKVYIGIRWKFLAVFLGCTGLTLLFVLLGRLLASYIIVRPPYNVPLIWVINHIGSRPTIGVFGVVFFLSLYVASTRPLVRYAKELAGVLEDMAGGRLQASVSVKAADELGTIAENMNSLSGQIHTYLEEISYGLAEIAKGHFDYEIPVRENHELGRIADSINQMSAQLNRSIQEERNAEKTKNDLITGVSHDLRTPLTSILGFLEIIDKDRYADEVELRYYMNIAYEKSLSLKKLIDDLFEYTRINNGMPLHLRKLDVTGLIRQLAEEFVPSLEQANMILQIHAPEQPVIIQADGDHLVRAYENLISNAIKYGSSGKYIDVYIEKEEAFVRIRVCNYGEPIPKRDLPYIFERFYRVEQSRSKATGGTGLGLAITKSIIDVHGGDISVESSTNQTVFETRLPDPAVPA</sequence>
<evidence type="ECO:0000256" key="13">
    <source>
        <dbReference type="ARBA" id="ARBA00023136"/>
    </source>
</evidence>
<dbReference type="InterPro" id="IPR050398">
    <property type="entry name" value="HssS/ArlS-like"/>
</dbReference>
<evidence type="ECO:0000256" key="9">
    <source>
        <dbReference type="ARBA" id="ARBA00022777"/>
    </source>
</evidence>
<dbReference type="PANTHER" id="PTHR45528">
    <property type="entry name" value="SENSOR HISTIDINE KINASE CPXA"/>
    <property type="match status" value="1"/>
</dbReference>
<dbReference type="Pfam" id="PF00672">
    <property type="entry name" value="HAMP"/>
    <property type="match status" value="1"/>
</dbReference>
<dbReference type="SUPFAM" id="SSF47384">
    <property type="entry name" value="Homodimeric domain of signal transducing histidine kinase"/>
    <property type="match status" value="1"/>
</dbReference>
<evidence type="ECO:0000256" key="7">
    <source>
        <dbReference type="ARBA" id="ARBA00022692"/>
    </source>
</evidence>
<dbReference type="Gene3D" id="1.10.287.130">
    <property type="match status" value="1"/>
</dbReference>
<evidence type="ECO:0000256" key="6">
    <source>
        <dbReference type="ARBA" id="ARBA00022679"/>
    </source>
</evidence>
<dbReference type="EC" id="2.7.13.3" evidence="3"/>
<dbReference type="InterPro" id="IPR003660">
    <property type="entry name" value="HAMP_dom"/>
</dbReference>
<evidence type="ECO:0000256" key="10">
    <source>
        <dbReference type="ARBA" id="ARBA00022840"/>
    </source>
</evidence>
<evidence type="ECO:0000259" key="15">
    <source>
        <dbReference type="PROSITE" id="PS50109"/>
    </source>
</evidence>
<feature type="domain" description="Histidine kinase" evidence="15">
    <location>
        <begin position="190"/>
        <end position="406"/>
    </location>
</feature>
<dbReference type="InterPro" id="IPR036097">
    <property type="entry name" value="HisK_dim/P_sf"/>
</dbReference>
<keyword evidence="11 14" id="KW-1133">Transmembrane helix</keyword>
<dbReference type="InterPro" id="IPR036890">
    <property type="entry name" value="HATPase_C_sf"/>
</dbReference>
<evidence type="ECO:0000256" key="4">
    <source>
        <dbReference type="ARBA" id="ARBA00022475"/>
    </source>
</evidence>
<dbReference type="PROSITE" id="PS50109">
    <property type="entry name" value="HIS_KIN"/>
    <property type="match status" value="1"/>
</dbReference>
<protein>
    <recommendedName>
        <fullName evidence="3">histidine kinase</fullName>
        <ecNumber evidence="3">2.7.13.3</ecNumber>
    </recommendedName>
</protein>
<feature type="transmembrane region" description="Helical" evidence="14">
    <location>
        <begin position="55"/>
        <end position="75"/>
    </location>
</feature>
<dbReference type="InterPro" id="IPR004358">
    <property type="entry name" value="Sig_transdc_His_kin-like_C"/>
</dbReference>
<dbReference type="InterPro" id="IPR003661">
    <property type="entry name" value="HisK_dim/P_dom"/>
</dbReference>
<dbReference type="Pfam" id="PF02518">
    <property type="entry name" value="HATPase_c"/>
    <property type="match status" value="1"/>
</dbReference>
<accession>A0A1R1E1A9</accession>
<dbReference type="PROSITE" id="PS50885">
    <property type="entry name" value="HAMP"/>
    <property type="match status" value="2"/>
</dbReference>
<dbReference type="SUPFAM" id="SSF158472">
    <property type="entry name" value="HAMP domain-like"/>
    <property type="match status" value="1"/>
</dbReference>
<keyword evidence="5" id="KW-0597">Phosphoprotein</keyword>
<comment type="catalytic activity">
    <reaction evidence="1">
        <text>ATP + protein L-histidine = ADP + protein N-phospho-L-histidine.</text>
        <dbReference type="EC" id="2.7.13.3"/>
    </reaction>
</comment>
<dbReference type="CDD" id="cd00075">
    <property type="entry name" value="HATPase"/>
    <property type="match status" value="1"/>
</dbReference>
<keyword evidence="13 14" id="KW-0472">Membrane</keyword>
<dbReference type="SMART" id="SM00304">
    <property type="entry name" value="HAMP"/>
    <property type="match status" value="2"/>
</dbReference>
<keyword evidence="10" id="KW-0067">ATP-binding</keyword>
<dbReference type="GO" id="GO:0000155">
    <property type="term" value="F:phosphorelay sensor kinase activity"/>
    <property type="evidence" value="ECO:0007669"/>
    <property type="project" value="InterPro"/>
</dbReference>
<dbReference type="RefSeq" id="WP_076176822.1">
    <property type="nucleotide sequence ID" value="NZ_MRTP01000023.1"/>
</dbReference>